<name>A0A9P7RLK4_9AGAR</name>
<dbReference type="EMBL" id="CM032191">
    <property type="protein sequence ID" value="KAG7085710.1"/>
    <property type="molecule type" value="Genomic_DNA"/>
</dbReference>
<dbReference type="KEGG" id="more:E1B28_003254"/>
<evidence type="ECO:0000313" key="2">
    <source>
        <dbReference type="EMBL" id="KAG7085710.1"/>
    </source>
</evidence>
<protein>
    <submittedName>
        <fullName evidence="2">Uncharacterized protein</fullName>
    </submittedName>
</protein>
<proteinExistence type="predicted"/>
<evidence type="ECO:0000256" key="1">
    <source>
        <dbReference type="SAM" id="MobiDB-lite"/>
    </source>
</evidence>
<evidence type="ECO:0000313" key="3">
    <source>
        <dbReference type="Proteomes" id="UP001049176"/>
    </source>
</evidence>
<feature type="compositionally biased region" description="Polar residues" evidence="1">
    <location>
        <begin position="1"/>
        <end position="22"/>
    </location>
</feature>
<keyword evidence="3" id="KW-1185">Reference proteome</keyword>
<accession>A0A9P7RLK4</accession>
<dbReference type="RefSeq" id="XP_043002181.1">
    <property type="nucleotide sequence ID" value="XM_043160225.1"/>
</dbReference>
<dbReference type="GeneID" id="66072330"/>
<gene>
    <name evidence="2" type="ORF">E1B28_003254</name>
</gene>
<comment type="caution">
    <text evidence="2">The sequence shown here is derived from an EMBL/GenBank/DDBJ whole genome shotgun (WGS) entry which is preliminary data.</text>
</comment>
<feature type="region of interest" description="Disordered" evidence="1">
    <location>
        <begin position="1"/>
        <end position="46"/>
    </location>
</feature>
<sequence length="174" mass="19494">MTATATVNASTAGPSMAVQQGTRRPRSHSMDAEAEAERMTRRQRLDDGFEDKMGKFQLLFEQYISGSGHPDHPNVHTRVNEDFFKQVKNSTIFRLQAFLLQVAGTIILNKTDPPIKIIFQDVTPYAVALENGGSPVMISVCNRIVHITFTPQITEMMRISLSSNSVMGDDERYM</sequence>
<dbReference type="AlphaFoldDB" id="A0A9P7RLK4"/>
<feature type="compositionally biased region" description="Basic and acidic residues" evidence="1">
    <location>
        <begin position="28"/>
        <end position="46"/>
    </location>
</feature>
<dbReference type="Proteomes" id="UP001049176">
    <property type="component" value="Chromosome 11"/>
</dbReference>
<reference evidence="2" key="1">
    <citation type="journal article" date="2021" name="Genome Biol. Evol.">
        <title>The assembled and annotated genome of the fairy-ring fungus Marasmius oreades.</title>
        <authorList>
            <person name="Hiltunen M."/>
            <person name="Ament-Velasquez S.L."/>
            <person name="Johannesson H."/>
        </authorList>
    </citation>
    <scope>NUCLEOTIDE SEQUENCE</scope>
    <source>
        <strain evidence="2">03SP1</strain>
    </source>
</reference>
<organism evidence="2 3">
    <name type="scientific">Marasmius oreades</name>
    <name type="common">fairy-ring Marasmius</name>
    <dbReference type="NCBI Taxonomy" id="181124"/>
    <lineage>
        <taxon>Eukaryota</taxon>
        <taxon>Fungi</taxon>
        <taxon>Dikarya</taxon>
        <taxon>Basidiomycota</taxon>
        <taxon>Agaricomycotina</taxon>
        <taxon>Agaricomycetes</taxon>
        <taxon>Agaricomycetidae</taxon>
        <taxon>Agaricales</taxon>
        <taxon>Marasmiineae</taxon>
        <taxon>Marasmiaceae</taxon>
        <taxon>Marasmius</taxon>
    </lineage>
</organism>